<organism evidence="1 2">
    <name type="scientific">Pseudorhodoplanes sinuspersici</name>
    <dbReference type="NCBI Taxonomy" id="1235591"/>
    <lineage>
        <taxon>Bacteria</taxon>
        <taxon>Pseudomonadati</taxon>
        <taxon>Pseudomonadota</taxon>
        <taxon>Alphaproteobacteria</taxon>
        <taxon>Hyphomicrobiales</taxon>
        <taxon>Pseudorhodoplanes</taxon>
    </lineage>
</organism>
<dbReference type="InterPro" id="IPR015168">
    <property type="entry name" value="SsuA/THI5"/>
</dbReference>
<dbReference type="AlphaFoldDB" id="A0A1W6ZYL0"/>
<dbReference type="InterPro" id="IPR027939">
    <property type="entry name" value="NMT1/THI5"/>
</dbReference>
<sequence>MIGLKRSSTARRVAHVTLAAVFAAGLTMTSAVAQEKVTYLFPAPPILPSFAPLQLAKGKGYFKDEGLDVDFQVARGGVEVAKQVGAGNAQIGGIVGDGPIMVRGNGVPVKIVAMFGGKGFMQTVVREDSGVSKPVDLKGKTITVLSYQDTTFYALLGLLASVGLTQNDVNIQAAGPTGVWESVATGKSVGMAGVPDWIALVEATGTKIKIIPTDEFFPHMAQGIAVSDKMIKDNPEMIQKFVRAAMRGMKDVMDNPNQAAEDFVKFVPEWKGKEPVVKAALNYFQKLVYVDQKRLGEINGDRLAKLQDFYLEKGIIQKKTPVDELYTNQFIK</sequence>
<dbReference type="RefSeq" id="WP_086090831.1">
    <property type="nucleotide sequence ID" value="NZ_CP021112.1"/>
</dbReference>
<gene>
    <name evidence="1" type="ORF">CAK95_27305</name>
</gene>
<reference evidence="1 2" key="1">
    <citation type="submission" date="2017-05" db="EMBL/GenBank/DDBJ databases">
        <title>Full genome sequence of Pseudorhodoplanes sinuspersici.</title>
        <authorList>
            <person name="Dastgheib S.M.M."/>
            <person name="Shavandi M."/>
            <person name="Tirandaz H."/>
        </authorList>
    </citation>
    <scope>NUCLEOTIDE SEQUENCE [LARGE SCALE GENOMIC DNA]</scope>
    <source>
        <strain evidence="1 2">RIPI110</strain>
    </source>
</reference>
<dbReference type="Gene3D" id="3.40.190.10">
    <property type="entry name" value="Periplasmic binding protein-like II"/>
    <property type="match status" value="2"/>
</dbReference>
<accession>A0A1W6ZYL0</accession>
<dbReference type="SUPFAM" id="SSF53850">
    <property type="entry name" value="Periplasmic binding protein-like II"/>
    <property type="match status" value="1"/>
</dbReference>
<dbReference type="OrthoDB" id="9806288at2"/>
<name>A0A1W6ZYL0_9HYPH</name>
<keyword evidence="2" id="KW-1185">Reference proteome</keyword>
<protein>
    <submittedName>
        <fullName evidence="1">Uncharacterized protein</fullName>
    </submittedName>
</protein>
<dbReference type="KEGG" id="psin:CAK95_27305"/>
<dbReference type="PANTHER" id="PTHR31528:SF15">
    <property type="entry name" value="RIBOFLAVIN-BINDING PROTEIN RIBY"/>
    <property type="match status" value="1"/>
</dbReference>
<proteinExistence type="predicted"/>
<dbReference type="Proteomes" id="UP000194137">
    <property type="component" value="Chromosome"/>
</dbReference>
<dbReference type="PANTHER" id="PTHR31528">
    <property type="entry name" value="4-AMINO-5-HYDROXYMETHYL-2-METHYLPYRIMIDINE PHOSPHATE SYNTHASE THI11-RELATED"/>
    <property type="match status" value="1"/>
</dbReference>
<evidence type="ECO:0000313" key="1">
    <source>
        <dbReference type="EMBL" id="ARQ02400.1"/>
    </source>
</evidence>
<dbReference type="Pfam" id="PF09084">
    <property type="entry name" value="NMT1"/>
    <property type="match status" value="1"/>
</dbReference>
<dbReference type="GO" id="GO:0009228">
    <property type="term" value="P:thiamine biosynthetic process"/>
    <property type="evidence" value="ECO:0007669"/>
    <property type="project" value="InterPro"/>
</dbReference>
<evidence type="ECO:0000313" key="2">
    <source>
        <dbReference type="Proteomes" id="UP000194137"/>
    </source>
</evidence>
<dbReference type="STRING" id="1235591.CAK95_27305"/>
<dbReference type="EMBL" id="CP021112">
    <property type="protein sequence ID" value="ARQ02400.1"/>
    <property type="molecule type" value="Genomic_DNA"/>
</dbReference>